<evidence type="ECO:0000259" key="11">
    <source>
        <dbReference type="PROSITE" id="PS50893"/>
    </source>
</evidence>
<feature type="transmembrane region" description="Helical" evidence="10">
    <location>
        <begin position="43"/>
        <end position="64"/>
    </location>
</feature>
<protein>
    <submittedName>
        <fullName evidence="13">ATP-binding cassette domain-containing protein</fullName>
    </submittedName>
</protein>
<evidence type="ECO:0000256" key="2">
    <source>
        <dbReference type="ARBA" id="ARBA00022448"/>
    </source>
</evidence>
<feature type="domain" description="ABC transmembrane type-1" evidence="12">
    <location>
        <begin position="44"/>
        <end position="326"/>
    </location>
</feature>
<dbReference type="Pfam" id="PF00664">
    <property type="entry name" value="ABC_membrane"/>
    <property type="match status" value="1"/>
</dbReference>
<dbReference type="PANTHER" id="PTHR43394:SF1">
    <property type="entry name" value="ATP-BINDING CASSETTE SUB-FAMILY B MEMBER 10, MITOCHONDRIAL"/>
    <property type="match status" value="1"/>
</dbReference>
<proteinExistence type="predicted"/>
<dbReference type="InterPro" id="IPR003439">
    <property type="entry name" value="ABC_transporter-like_ATP-bd"/>
</dbReference>
<dbReference type="Gene3D" id="1.20.1560.10">
    <property type="entry name" value="ABC transporter type 1, transmembrane domain"/>
    <property type="match status" value="2"/>
</dbReference>
<dbReference type="FunFam" id="1.20.1560.10:FF:000011">
    <property type="entry name" value="Multidrug ABC transporter ATP-binding protein"/>
    <property type="match status" value="1"/>
</dbReference>
<keyword evidence="2" id="KW-0813">Transport</keyword>
<keyword evidence="5" id="KW-0547">Nucleotide-binding</keyword>
<feature type="region of interest" description="Disordered" evidence="9">
    <location>
        <begin position="1"/>
        <end position="21"/>
    </location>
</feature>
<evidence type="ECO:0000313" key="14">
    <source>
        <dbReference type="Proteomes" id="UP000490800"/>
    </source>
</evidence>
<evidence type="ECO:0000256" key="4">
    <source>
        <dbReference type="ARBA" id="ARBA00022692"/>
    </source>
</evidence>
<dbReference type="InterPro" id="IPR017871">
    <property type="entry name" value="ABC_transporter-like_CS"/>
</dbReference>
<keyword evidence="6 13" id="KW-0067">ATP-binding</keyword>
<dbReference type="Proteomes" id="UP000490800">
    <property type="component" value="Unassembled WGS sequence"/>
</dbReference>
<dbReference type="CDD" id="cd18547">
    <property type="entry name" value="ABC_6TM_Tm288_like"/>
    <property type="match status" value="1"/>
</dbReference>
<evidence type="ECO:0000256" key="9">
    <source>
        <dbReference type="SAM" id="MobiDB-lite"/>
    </source>
</evidence>
<dbReference type="GO" id="GO:0015421">
    <property type="term" value="F:ABC-type oligopeptide transporter activity"/>
    <property type="evidence" value="ECO:0007669"/>
    <property type="project" value="TreeGrafter"/>
</dbReference>
<evidence type="ECO:0000256" key="3">
    <source>
        <dbReference type="ARBA" id="ARBA00022475"/>
    </source>
</evidence>
<dbReference type="SUPFAM" id="SSF90123">
    <property type="entry name" value="ABC transporter transmembrane region"/>
    <property type="match status" value="1"/>
</dbReference>
<dbReference type="InterPro" id="IPR011527">
    <property type="entry name" value="ABC1_TM_dom"/>
</dbReference>
<dbReference type="PROSITE" id="PS00211">
    <property type="entry name" value="ABC_TRANSPORTER_1"/>
    <property type="match status" value="1"/>
</dbReference>
<evidence type="ECO:0000256" key="1">
    <source>
        <dbReference type="ARBA" id="ARBA00004651"/>
    </source>
</evidence>
<keyword evidence="4 10" id="KW-0812">Transmembrane</keyword>
<comment type="caution">
    <text evidence="13">The sequence shown here is derived from an EMBL/GenBank/DDBJ whole genome shotgun (WGS) entry which is preliminary data.</text>
</comment>
<evidence type="ECO:0000256" key="10">
    <source>
        <dbReference type="SAM" id="Phobius"/>
    </source>
</evidence>
<reference evidence="13 14" key="1">
    <citation type="journal article" date="2019" name="Microorganisms">
        <title>Paenibacillus lutrae sp. nov., A Chitinolytic Species Isolated from A River Otter in Castril Natural Park, Granada, Spain.</title>
        <authorList>
            <person name="Rodriguez M."/>
            <person name="Reina J.C."/>
            <person name="Bejar V."/>
            <person name="Llamas I."/>
        </authorList>
    </citation>
    <scope>NUCLEOTIDE SEQUENCE [LARGE SCALE GENOMIC DNA]</scope>
    <source>
        <strain evidence="13 14">N10</strain>
    </source>
</reference>
<dbReference type="InterPro" id="IPR027417">
    <property type="entry name" value="P-loop_NTPase"/>
</dbReference>
<dbReference type="GO" id="GO:0005524">
    <property type="term" value="F:ATP binding"/>
    <property type="evidence" value="ECO:0007669"/>
    <property type="project" value="UniProtKB-KW"/>
</dbReference>
<dbReference type="InterPro" id="IPR039421">
    <property type="entry name" value="Type_1_exporter"/>
</dbReference>
<gene>
    <name evidence="13" type="ORF">EDM21_19335</name>
</gene>
<feature type="compositionally biased region" description="Gly residues" evidence="9">
    <location>
        <begin position="1"/>
        <end position="11"/>
    </location>
</feature>
<dbReference type="InterPro" id="IPR036640">
    <property type="entry name" value="ABC1_TM_sf"/>
</dbReference>
<dbReference type="PROSITE" id="PS50893">
    <property type="entry name" value="ABC_TRANSPORTER_2"/>
    <property type="match status" value="1"/>
</dbReference>
<dbReference type="CDD" id="cd03254">
    <property type="entry name" value="ABCC_Glucan_exporter_like"/>
    <property type="match status" value="1"/>
</dbReference>
<organism evidence="13 14">
    <name type="scientific">Paenibacillus lutrae</name>
    <dbReference type="NCBI Taxonomy" id="2078573"/>
    <lineage>
        <taxon>Bacteria</taxon>
        <taxon>Bacillati</taxon>
        <taxon>Bacillota</taxon>
        <taxon>Bacilli</taxon>
        <taxon>Bacillales</taxon>
        <taxon>Paenibacillaceae</taxon>
        <taxon>Paenibacillus</taxon>
    </lineage>
</organism>
<feature type="transmembrane region" description="Helical" evidence="10">
    <location>
        <begin position="182"/>
        <end position="201"/>
    </location>
</feature>
<comment type="subcellular location">
    <subcellularLocation>
        <location evidence="1">Cell membrane</location>
        <topology evidence="1">Multi-pass membrane protein</topology>
    </subcellularLocation>
</comment>
<evidence type="ECO:0000256" key="8">
    <source>
        <dbReference type="ARBA" id="ARBA00023136"/>
    </source>
</evidence>
<evidence type="ECO:0000259" key="12">
    <source>
        <dbReference type="PROSITE" id="PS50929"/>
    </source>
</evidence>
<keyword evidence="3" id="KW-1003">Cell membrane</keyword>
<keyword evidence="8 10" id="KW-0472">Membrane</keyword>
<dbReference type="InterPro" id="IPR003593">
    <property type="entry name" value="AAA+_ATPase"/>
</dbReference>
<dbReference type="SUPFAM" id="SSF52540">
    <property type="entry name" value="P-loop containing nucleoside triphosphate hydrolases"/>
    <property type="match status" value="1"/>
</dbReference>
<evidence type="ECO:0000256" key="6">
    <source>
        <dbReference type="ARBA" id="ARBA00022840"/>
    </source>
</evidence>
<evidence type="ECO:0000256" key="5">
    <source>
        <dbReference type="ARBA" id="ARBA00022741"/>
    </source>
</evidence>
<name>A0A7X3FKY0_9BACL</name>
<dbReference type="GO" id="GO:0016887">
    <property type="term" value="F:ATP hydrolysis activity"/>
    <property type="evidence" value="ECO:0007669"/>
    <property type="project" value="InterPro"/>
</dbReference>
<feature type="region of interest" description="Disordered" evidence="9">
    <location>
        <begin position="343"/>
        <end position="374"/>
    </location>
</feature>
<feature type="transmembrane region" description="Helical" evidence="10">
    <location>
        <begin position="79"/>
        <end position="100"/>
    </location>
</feature>
<evidence type="ECO:0000313" key="13">
    <source>
        <dbReference type="EMBL" id="MVP01651.1"/>
    </source>
</evidence>
<dbReference type="PROSITE" id="PS50929">
    <property type="entry name" value="ABC_TM1F"/>
    <property type="match status" value="1"/>
</dbReference>
<dbReference type="SMART" id="SM00382">
    <property type="entry name" value="AAA"/>
    <property type="match status" value="1"/>
</dbReference>
<dbReference type="PANTHER" id="PTHR43394">
    <property type="entry name" value="ATP-DEPENDENT PERMEASE MDL1, MITOCHONDRIAL"/>
    <property type="match status" value="1"/>
</dbReference>
<keyword evidence="14" id="KW-1185">Reference proteome</keyword>
<dbReference type="Gene3D" id="3.40.50.300">
    <property type="entry name" value="P-loop containing nucleotide triphosphate hydrolases"/>
    <property type="match status" value="1"/>
</dbReference>
<feature type="transmembrane region" description="Helical" evidence="10">
    <location>
        <begin position="279"/>
        <end position="304"/>
    </location>
</feature>
<sequence>MGGGPGRGAAHGGSRVLPKVRPKNTGATLSRLSRYLGRQRKGLITVIILTVLSAGAGLIAPYLLGRAIDAYIIPRDYSGLLQLCFLLLGLYVFSSAMLWFQAYVMAGVTQRTVGSLRQDLFTHLQKLPLKFFDSRTHGELMSRTTNDIENVSNTLNQSLIQLMTSVVTIIGSLAFMLAMNVWLTLVSLASIPLIIFLTGQISRRTRNHFKSQQKNLGELNGFIEETISGQKVIKVLRREEQAAAQFNTINAALRKAGTQAQIYSGMVGPFNNVVNNFSFALIAAIGGWMVINGWTTLGIIVSFLNYSRQFTRPINELANQYNLIQSGIAGAERVFEVLDEGTEYTSGESGAGTDTEAASNELTGGGSKQISEPAAGRTAVQSVWAADGQNRKASNGPAPLQPLAGKVEFKDVSFSYHKESPILSDVTFAANPGDTVALVGPTGAGKTTIVNLLTRFYDIDQGSISIDDEDIRHLDKSFLRSQLGIVLQDAYLFSDTLRENIRYGRLDATDEEVEAAARLANADGFIRKLPQGYDSVLSAEGSNLSHGQRQLITIARAILADPAILILDEATSSVDTRTEMHIQEAMGVLMRGRTSFVIAHRLSTIRDADLILVLSSGRIIERGTHEELLNARGFYYDLYSSQFREIV</sequence>
<accession>A0A7X3FKY0</accession>
<dbReference type="Pfam" id="PF00005">
    <property type="entry name" value="ABC_tran"/>
    <property type="match status" value="1"/>
</dbReference>
<evidence type="ECO:0000256" key="7">
    <source>
        <dbReference type="ARBA" id="ARBA00022989"/>
    </source>
</evidence>
<dbReference type="EMBL" id="RHLK01000014">
    <property type="protein sequence ID" value="MVP01651.1"/>
    <property type="molecule type" value="Genomic_DNA"/>
</dbReference>
<dbReference type="FunFam" id="3.40.50.300:FF:000287">
    <property type="entry name" value="Multidrug ABC transporter ATP-binding protein"/>
    <property type="match status" value="1"/>
</dbReference>
<keyword evidence="7 10" id="KW-1133">Transmembrane helix</keyword>
<dbReference type="GO" id="GO:0005886">
    <property type="term" value="C:plasma membrane"/>
    <property type="evidence" value="ECO:0007669"/>
    <property type="project" value="UniProtKB-SubCell"/>
</dbReference>
<feature type="domain" description="ABC transporter" evidence="11">
    <location>
        <begin position="407"/>
        <end position="641"/>
    </location>
</feature>
<dbReference type="AlphaFoldDB" id="A0A7X3FKY0"/>